<dbReference type="STRING" id="7167.A0A182F8E7"/>
<accession>A0A182F8E7</accession>
<dbReference type="PANTHER" id="PTHR46229:SF2">
    <property type="entry name" value="BOLA-LIKE PROTEIN 1"/>
    <property type="match status" value="1"/>
</dbReference>
<dbReference type="InterPro" id="IPR036065">
    <property type="entry name" value="BolA-like_sf"/>
</dbReference>
<dbReference type="GO" id="GO:0005739">
    <property type="term" value="C:mitochondrion"/>
    <property type="evidence" value="ECO:0007669"/>
    <property type="project" value="TreeGrafter"/>
</dbReference>
<name>A0A182F8E7_ANOAL</name>
<dbReference type="OrthoDB" id="4983at2759"/>
<organism evidence="3 4">
    <name type="scientific">Anopheles albimanus</name>
    <name type="common">New world malaria mosquito</name>
    <dbReference type="NCBI Taxonomy" id="7167"/>
    <lineage>
        <taxon>Eukaryota</taxon>
        <taxon>Metazoa</taxon>
        <taxon>Ecdysozoa</taxon>
        <taxon>Arthropoda</taxon>
        <taxon>Hexapoda</taxon>
        <taxon>Insecta</taxon>
        <taxon>Pterygota</taxon>
        <taxon>Neoptera</taxon>
        <taxon>Endopterygota</taxon>
        <taxon>Diptera</taxon>
        <taxon>Nematocera</taxon>
        <taxon>Culicoidea</taxon>
        <taxon>Culicidae</taxon>
        <taxon>Anophelinae</taxon>
        <taxon>Anopheles</taxon>
    </lineage>
</organism>
<dbReference type="KEGG" id="aali:118468650"/>
<evidence type="ECO:0008006" key="5">
    <source>
        <dbReference type="Google" id="ProtNLM"/>
    </source>
</evidence>
<dbReference type="PANTHER" id="PTHR46229">
    <property type="entry name" value="BOLA TRANSCRIPTION REGULATOR"/>
    <property type="match status" value="1"/>
</dbReference>
<dbReference type="EnsemblMetazoa" id="AALB002771-RA">
    <property type="protein sequence ID" value="AALB002771-PA"/>
    <property type="gene ID" value="AALB002771"/>
</dbReference>
<dbReference type="InterPro" id="IPR002634">
    <property type="entry name" value="BolA"/>
</dbReference>
<dbReference type="AlphaFoldDB" id="A0A182F8E7"/>
<dbReference type="InterPro" id="IPR050961">
    <property type="entry name" value="BolA/IbaG_stress_morph_reg"/>
</dbReference>
<reference evidence="3 4" key="1">
    <citation type="journal article" date="2017" name="G3 (Bethesda)">
        <title>The Physical Genome Mapping of Anopheles albimanus Corrected Scaffold Misassemblies and Identified Interarm Rearrangements in Genus Anopheles.</title>
        <authorList>
            <person name="Artemov G.N."/>
            <person name="Peery A.N."/>
            <person name="Jiang X."/>
            <person name="Tu Z."/>
            <person name="Stegniy V.N."/>
            <person name="Sharakhova M.V."/>
            <person name="Sharakhov I.V."/>
        </authorList>
    </citation>
    <scope>NUCLEOTIDE SEQUENCE [LARGE SCALE GENOMIC DNA]</scope>
    <source>
        <strain evidence="3 4">ALBI9_A</strain>
    </source>
</reference>
<evidence type="ECO:0000313" key="3">
    <source>
        <dbReference type="EnsemblMetazoa" id="AALB002771-PA"/>
    </source>
</evidence>
<dbReference type="VEuPathDB" id="VectorBase:AALB20_029807"/>
<evidence type="ECO:0000256" key="2">
    <source>
        <dbReference type="RuleBase" id="RU003860"/>
    </source>
</evidence>
<comment type="similarity">
    <text evidence="1 2">Belongs to the BolA/IbaG family.</text>
</comment>
<evidence type="ECO:0000313" key="4">
    <source>
        <dbReference type="Proteomes" id="UP000069272"/>
    </source>
</evidence>
<dbReference type="GeneID" id="118468650"/>
<dbReference type="FunFam" id="3.30.300.90:FF:000001">
    <property type="entry name" value="Transcriptional regulator BolA"/>
    <property type="match status" value="1"/>
</dbReference>
<reference evidence="3" key="2">
    <citation type="submission" date="2022-08" db="UniProtKB">
        <authorList>
            <consortium name="EnsemblMetazoa"/>
        </authorList>
    </citation>
    <scope>IDENTIFICATION</scope>
    <source>
        <strain evidence="3">STECLA/ALBI9_A</strain>
    </source>
</reference>
<sequence length="134" mass="14964">MLIRSAGRVVFSNYRIKPEWARTMSATVMENPIENAIRAGLSKELAPVHLEVVNESYMHNVPKGAETHFKVLVVSPQFEGLSLIKRHRLVNDIVKTQLAGDFVHALSIVAKTPQQWDPNYTLQPSPNCKGGFGK</sequence>
<dbReference type="SUPFAM" id="SSF82657">
    <property type="entry name" value="BolA-like"/>
    <property type="match status" value="1"/>
</dbReference>
<protein>
    <recommendedName>
        <fullName evidence="5">BolA</fullName>
    </recommendedName>
</protein>
<dbReference type="Gene3D" id="3.30.300.90">
    <property type="entry name" value="BolA-like"/>
    <property type="match status" value="1"/>
</dbReference>
<dbReference type="GO" id="GO:1990229">
    <property type="term" value="C:iron-sulfur cluster assembly complex"/>
    <property type="evidence" value="ECO:0007669"/>
    <property type="project" value="UniProtKB-ARBA"/>
</dbReference>
<dbReference type="Pfam" id="PF01722">
    <property type="entry name" value="BolA"/>
    <property type="match status" value="1"/>
</dbReference>
<dbReference type="RefSeq" id="XP_035795570.1">
    <property type="nucleotide sequence ID" value="XM_035939677.1"/>
</dbReference>
<proteinExistence type="inferred from homology"/>
<dbReference type="PIRSF" id="PIRSF003113">
    <property type="entry name" value="BolA"/>
    <property type="match status" value="1"/>
</dbReference>
<dbReference type="VEuPathDB" id="VectorBase:AALB002771"/>
<dbReference type="Proteomes" id="UP000069272">
    <property type="component" value="Chromosome 2R"/>
</dbReference>
<keyword evidence="4" id="KW-1185">Reference proteome</keyword>
<evidence type="ECO:0000256" key="1">
    <source>
        <dbReference type="ARBA" id="ARBA00005578"/>
    </source>
</evidence>